<dbReference type="Gene3D" id="3.40.630.30">
    <property type="match status" value="1"/>
</dbReference>
<dbReference type="InterPro" id="IPR016181">
    <property type="entry name" value="Acyl_CoA_acyltransferase"/>
</dbReference>
<dbReference type="CDD" id="cd04301">
    <property type="entry name" value="NAT_SF"/>
    <property type="match status" value="1"/>
</dbReference>
<reference evidence="1" key="1">
    <citation type="submission" date="2022-10" db="EMBL/GenBank/DDBJ databases">
        <title>Tapping the CABI collections for fungal endophytes: first genome assemblies for Collariella, Neodidymelliopsis, Ascochyta clinopodiicola, Didymella pomorum, Didymosphaeria variabile, Neocosmospora piperis and Neocucurbitaria cava.</title>
        <authorList>
            <person name="Hill R."/>
        </authorList>
    </citation>
    <scope>NUCLEOTIDE SEQUENCE</scope>
    <source>
        <strain evidence="1">IMI 355082</strain>
    </source>
</reference>
<accession>A0A9W8Z447</accession>
<proteinExistence type="predicted"/>
<gene>
    <name evidence="1" type="ORF">N0V93_000501</name>
</gene>
<evidence type="ECO:0000313" key="1">
    <source>
        <dbReference type="EMBL" id="KAJ4396282.1"/>
    </source>
</evidence>
<dbReference type="OrthoDB" id="10332868at2759"/>
<dbReference type="AlphaFoldDB" id="A0A9W8Z447"/>
<comment type="caution">
    <text evidence="1">The sequence shown here is derived from an EMBL/GenBank/DDBJ whole genome shotgun (WGS) entry which is preliminary data.</text>
</comment>
<protein>
    <submittedName>
        <fullName evidence="1">Uncharacterized protein</fullName>
    </submittedName>
</protein>
<name>A0A9W8Z447_9PEZI</name>
<evidence type="ECO:0000313" key="2">
    <source>
        <dbReference type="Proteomes" id="UP001140453"/>
    </source>
</evidence>
<sequence length="278" mass="32273">MATKSDEHLAETEVQVDIENQWIVKDNDLSNSLISAELIPERNCKHLFTATARLNGKGECNAWFIKPELADLDDYDQFELGPQDPRDLMHEVFDWPRAGLDRNDTTKKGVKFLQQLDMNHDYLEEELEDVRDHAWVVLFRSIHVNEKYRRQGVGTALVRAFVQEISRLAQLEERPVLAFTKLEKSALRPEMRSSSPGLSPNGRRDGQIQEAKVQTLFWQSLAFERLNDGQLFAKDMDWLVWSPRARNAALLFERAAAFPIDFDALIEDHLYEYKQEIK</sequence>
<keyword evidence="2" id="KW-1185">Reference proteome</keyword>
<dbReference type="Proteomes" id="UP001140453">
    <property type="component" value="Unassembled WGS sequence"/>
</dbReference>
<dbReference type="SUPFAM" id="SSF55729">
    <property type="entry name" value="Acyl-CoA N-acyltransferases (Nat)"/>
    <property type="match status" value="1"/>
</dbReference>
<organism evidence="1 2">
    <name type="scientific">Gnomoniopsis smithogilvyi</name>
    <dbReference type="NCBI Taxonomy" id="1191159"/>
    <lineage>
        <taxon>Eukaryota</taxon>
        <taxon>Fungi</taxon>
        <taxon>Dikarya</taxon>
        <taxon>Ascomycota</taxon>
        <taxon>Pezizomycotina</taxon>
        <taxon>Sordariomycetes</taxon>
        <taxon>Sordariomycetidae</taxon>
        <taxon>Diaporthales</taxon>
        <taxon>Gnomoniaceae</taxon>
        <taxon>Gnomoniopsis</taxon>
    </lineage>
</organism>
<dbReference type="EMBL" id="JAPEVB010000001">
    <property type="protein sequence ID" value="KAJ4396282.1"/>
    <property type="molecule type" value="Genomic_DNA"/>
</dbReference>